<dbReference type="Pfam" id="PF17358">
    <property type="entry name" value="DUF5384"/>
    <property type="match status" value="1"/>
</dbReference>
<accession>A0A2N4URZ7</accession>
<reference evidence="3 4" key="1">
    <citation type="journal article" date="2018" name="Syst. Appl. Microbiol.">
        <title>Photobacterium carnosum sp. nov., isolated from spoiled modified atmosphere packaged poultry meat.</title>
        <authorList>
            <person name="Hilgarth M."/>
            <person name="Fuertes S."/>
            <person name="Ehrmann M."/>
            <person name="Vogel R.F."/>
        </authorList>
    </citation>
    <scope>NUCLEOTIDE SEQUENCE [LARGE SCALE GENOMIC DNA]</scope>
    <source>
        <strain evidence="3 4">TMW 2.2021</strain>
    </source>
</reference>
<evidence type="ECO:0000313" key="4">
    <source>
        <dbReference type="Proteomes" id="UP000234420"/>
    </source>
</evidence>
<feature type="chain" id="PRO_5014833736" evidence="2">
    <location>
        <begin position="20"/>
        <end position="188"/>
    </location>
</feature>
<comment type="caution">
    <text evidence="3">The sequence shown here is derived from an EMBL/GenBank/DDBJ whole genome shotgun (WGS) entry which is preliminary data.</text>
</comment>
<feature type="compositionally biased region" description="Polar residues" evidence="1">
    <location>
        <begin position="162"/>
        <end position="172"/>
    </location>
</feature>
<dbReference type="EMBL" id="NPIB01000012">
    <property type="protein sequence ID" value="PLC57775.1"/>
    <property type="molecule type" value="Genomic_DNA"/>
</dbReference>
<evidence type="ECO:0000256" key="2">
    <source>
        <dbReference type="SAM" id="SignalP"/>
    </source>
</evidence>
<dbReference type="InterPro" id="IPR020231">
    <property type="entry name" value="Uncharacterised_YfgI"/>
</dbReference>
<sequence length="188" mass="21643">MKKVIIFLCTFCISPFSMANADTLQSQLSAIHQAESIGISNIKAEQIRQDKIEARHRAKLARIVSQKRKQAEQSARLRHKKALEKQKRLDALHQEKVAERLADKYRDQEYQDKLRDLEFKSKMIAIQKESARAARENDFIDVELNRQKAKTDILQSEADATRNVSKGTQNLMESEGRAKEDANSGWFN</sequence>
<feature type="region of interest" description="Disordered" evidence="1">
    <location>
        <begin position="156"/>
        <end position="188"/>
    </location>
</feature>
<feature type="signal peptide" evidence="2">
    <location>
        <begin position="1"/>
        <end position="19"/>
    </location>
</feature>
<protein>
    <submittedName>
        <fullName evidence="3">Uncharacterized protein</fullName>
    </submittedName>
</protein>
<keyword evidence="2" id="KW-0732">Signal</keyword>
<evidence type="ECO:0000256" key="1">
    <source>
        <dbReference type="SAM" id="MobiDB-lite"/>
    </source>
</evidence>
<proteinExistence type="predicted"/>
<gene>
    <name evidence="3" type="ORF">CIK00_11040</name>
</gene>
<organism evidence="3 4">
    <name type="scientific">Photobacterium carnosum</name>
    <dbReference type="NCBI Taxonomy" id="2023717"/>
    <lineage>
        <taxon>Bacteria</taxon>
        <taxon>Pseudomonadati</taxon>
        <taxon>Pseudomonadota</taxon>
        <taxon>Gammaproteobacteria</taxon>
        <taxon>Vibrionales</taxon>
        <taxon>Vibrionaceae</taxon>
        <taxon>Photobacterium</taxon>
    </lineage>
</organism>
<dbReference type="Proteomes" id="UP000234420">
    <property type="component" value="Unassembled WGS sequence"/>
</dbReference>
<evidence type="ECO:0000313" key="3">
    <source>
        <dbReference type="EMBL" id="PLC57775.1"/>
    </source>
</evidence>
<keyword evidence="4" id="KW-1185">Reference proteome</keyword>
<dbReference type="RefSeq" id="WP_101768918.1">
    <property type="nucleotide sequence ID" value="NZ_BPPU01000001.1"/>
</dbReference>
<dbReference type="AlphaFoldDB" id="A0A2N4URZ7"/>
<name>A0A2N4URZ7_9GAMM</name>